<organism evidence="2 3">
    <name type="scientific">Kaistella montana</name>
    <dbReference type="NCBI Taxonomy" id="1849733"/>
    <lineage>
        <taxon>Bacteria</taxon>
        <taxon>Pseudomonadati</taxon>
        <taxon>Bacteroidota</taxon>
        <taxon>Flavobacteriia</taxon>
        <taxon>Flavobacteriales</taxon>
        <taxon>Weeksellaceae</taxon>
        <taxon>Chryseobacterium group</taxon>
        <taxon>Kaistella</taxon>
    </lineage>
</organism>
<name>A0ABW5K8B8_9FLAO</name>
<proteinExistence type="inferred from homology"/>
<dbReference type="EMBL" id="JBHULG010000002">
    <property type="protein sequence ID" value="MFD2545137.1"/>
    <property type="molecule type" value="Genomic_DNA"/>
</dbReference>
<gene>
    <name evidence="2" type="ORF">ACFSO8_06640</name>
</gene>
<sequence length="414" mass="47918">MRIKILMFFFGSSIGVFAQKNMSLRQCEEAFRNNNLQLLAEQYNISQADADIIQAKIWDLPQISFTGNAYNPEDRRTIDIRHSKDVEIQQLFVLGGKRKKEVEFAKTNKELAQLQYNQLLVDLRSQIRQTYYSLYYDGRKILRIDNQLSFLNDLLKAYKTQTAKGNISLKDEVRLQTLVLGLNRDKTEVTNSILASQNALRILTGINENILPDLSVEEAKDLLDDVPLISLNDLQKRAEQNNAEYQFALKTIESSKAYYNWQKSLNTPDLTAGLQYSQLGGSFKNELNFTIGIPIPLWKQNKGNIQKAQFISEQSQKNAEFKKNELYNQVALAYQTWENQYNQLMSITPKDLDNLEVVYKGMQDNFRKGNVSLIEFTDFSDSYNESVLQMNEMKKQIMISAEELNRLNQTQIFK</sequence>
<evidence type="ECO:0000313" key="2">
    <source>
        <dbReference type="EMBL" id="MFD2545137.1"/>
    </source>
</evidence>
<comment type="caution">
    <text evidence="2">The sequence shown here is derived from an EMBL/GenBank/DDBJ whole genome shotgun (WGS) entry which is preliminary data.</text>
</comment>
<dbReference type="SUPFAM" id="SSF56954">
    <property type="entry name" value="Outer membrane efflux proteins (OEP)"/>
    <property type="match status" value="1"/>
</dbReference>
<dbReference type="InterPro" id="IPR010131">
    <property type="entry name" value="MdtP/NodT-like"/>
</dbReference>
<dbReference type="PANTHER" id="PTHR30203:SF23">
    <property type="entry name" value="OUTER MEMBRANE EFFLUX PROTEIN"/>
    <property type="match status" value="1"/>
</dbReference>
<keyword evidence="3" id="KW-1185">Reference proteome</keyword>
<accession>A0ABW5K8B8</accession>
<dbReference type="Proteomes" id="UP001597394">
    <property type="component" value="Unassembled WGS sequence"/>
</dbReference>
<dbReference type="RefSeq" id="WP_255928910.1">
    <property type="nucleotide sequence ID" value="NZ_JANFQP010000002.1"/>
</dbReference>
<protein>
    <submittedName>
        <fullName evidence="2">TolC family protein</fullName>
    </submittedName>
</protein>
<comment type="similarity">
    <text evidence="1">Belongs to the outer membrane factor (OMF) (TC 1.B.17) family.</text>
</comment>
<reference evidence="3" key="1">
    <citation type="journal article" date="2019" name="Int. J. Syst. Evol. Microbiol.">
        <title>The Global Catalogue of Microorganisms (GCM) 10K type strain sequencing project: providing services to taxonomists for standard genome sequencing and annotation.</title>
        <authorList>
            <consortium name="The Broad Institute Genomics Platform"/>
            <consortium name="The Broad Institute Genome Sequencing Center for Infectious Disease"/>
            <person name="Wu L."/>
            <person name="Ma J."/>
        </authorList>
    </citation>
    <scope>NUCLEOTIDE SEQUENCE [LARGE SCALE GENOMIC DNA]</scope>
    <source>
        <strain evidence="3">KCTC 52204</strain>
    </source>
</reference>
<dbReference type="PANTHER" id="PTHR30203">
    <property type="entry name" value="OUTER MEMBRANE CATION EFFLUX PROTEIN"/>
    <property type="match status" value="1"/>
</dbReference>
<evidence type="ECO:0000313" key="3">
    <source>
        <dbReference type="Proteomes" id="UP001597394"/>
    </source>
</evidence>
<dbReference type="Pfam" id="PF02321">
    <property type="entry name" value="OEP"/>
    <property type="match status" value="2"/>
</dbReference>
<evidence type="ECO:0000256" key="1">
    <source>
        <dbReference type="ARBA" id="ARBA00007613"/>
    </source>
</evidence>
<dbReference type="InterPro" id="IPR003423">
    <property type="entry name" value="OMP_efflux"/>
</dbReference>
<dbReference type="Gene3D" id="1.20.1600.10">
    <property type="entry name" value="Outer membrane efflux proteins (OEP)"/>
    <property type="match status" value="1"/>
</dbReference>